<dbReference type="Gene3D" id="3.30.560.10">
    <property type="entry name" value="Glucose Oxidase, domain 3"/>
    <property type="match status" value="1"/>
</dbReference>
<evidence type="ECO:0000259" key="21">
    <source>
        <dbReference type="PROSITE" id="PS00623"/>
    </source>
</evidence>
<evidence type="ECO:0000256" key="18">
    <source>
        <dbReference type="PIRSR" id="PIRSR000137-1"/>
    </source>
</evidence>
<sequence>MKFNPLSLFPFSVLNHNPWTTELTPVLKEYDYVVIGGGIAGLTVASRLSENPAVTVAVLEVGSNVEDLPEVYIPGLIGFGQSFTTLNWAYGTVPQPELGGRKAVINAGKALGGGSIINSMIFPRAEKGQYDAWGELNNHDPNWTWDSLLHYFKKSEILTPPNEDQVAEGVKYVRDVHGTSQEEGRVKVGFPNYFYPQSKMWHAASGFALSPDLSAGHPQGTVGISINSLDAKNNTRCSSVCAYYTPFSDRPNLTMLTEVLVTRILWEQPQIPASPGAAIVNASIVGPPRIKAVGVEFTHTNNAHGQRDQVYVGKEVVVAAGAIGSPKVLELSGVGNATILKAAGVDQVLDLPTVGENLADHVHSWANSFTNASVTRDLLRSDPTFEAEQRALWYHNRTGVLSACPRSLGIAAASDLFPKSQLASLVNDAKRDLAHYASLFSNGNANLAKGIQAQHEIALKFWEEDKIAPVEINLEPGYSGPTALADRPHDKKYTSINAVLFAPLSRGRTHIRSSDPSELAAIDPAYYAHPLDLATHVKSIQLGREMLRTPPLDEIYLGENEPGENVKTEEELTRWARAVSGSDNHVIGSLAMMPEELGGVVDTRLRLYGARNVRVVDASIIPFPISAHLASTVYAVAERAADFIKEDSTKHL</sequence>
<organism evidence="23 24">
    <name type="scientific">Hebeloma cylindrosporum</name>
    <dbReference type="NCBI Taxonomy" id="76867"/>
    <lineage>
        <taxon>Eukaryota</taxon>
        <taxon>Fungi</taxon>
        <taxon>Dikarya</taxon>
        <taxon>Basidiomycota</taxon>
        <taxon>Agaricomycotina</taxon>
        <taxon>Agaricomycetes</taxon>
        <taxon>Agaricomycetidae</taxon>
        <taxon>Agaricales</taxon>
        <taxon>Agaricineae</taxon>
        <taxon>Hymenogastraceae</taxon>
        <taxon>Hebeloma</taxon>
    </lineage>
</organism>
<dbReference type="Gene3D" id="3.50.50.60">
    <property type="entry name" value="FAD/NAD(P)-binding domain"/>
    <property type="match status" value="1"/>
</dbReference>
<protein>
    <recommendedName>
        <fullName evidence="5">pyranose dehydrogenase (acceptor)</fullName>
        <ecNumber evidence="5">1.1.99.29</ecNumber>
    </recommendedName>
</protein>
<reference evidence="23 24" key="1">
    <citation type="submission" date="2014-04" db="EMBL/GenBank/DDBJ databases">
        <authorList>
            <consortium name="DOE Joint Genome Institute"/>
            <person name="Kuo A."/>
            <person name="Gay G."/>
            <person name="Dore J."/>
            <person name="Kohler A."/>
            <person name="Nagy L.G."/>
            <person name="Floudas D."/>
            <person name="Copeland A."/>
            <person name="Barry K.W."/>
            <person name="Cichocki N."/>
            <person name="Veneault-Fourrey C."/>
            <person name="LaButti K."/>
            <person name="Lindquist E.A."/>
            <person name="Lipzen A."/>
            <person name="Lundell T."/>
            <person name="Morin E."/>
            <person name="Murat C."/>
            <person name="Sun H."/>
            <person name="Tunlid A."/>
            <person name="Henrissat B."/>
            <person name="Grigoriev I.V."/>
            <person name="Hibbett D.S."/>
            <person name="Martin F."/>
            <person name="Nordberg H.P."/>
            <person name="Cantor M.N."/>
            <person name="Hua S.X."/>
        </authorList>
    </citation>
    <scope>NUCLEOTIDE SEQUENCE [LARGE SCALE GENOMIC DNA]</scope>
    <source>
        <strain evidence="24">h7</strain>
    </source>
</reference>
<dbReference type="AlphaFoldDB" id="A0A0C2Y7C0"/>
<dbReference type="SUPFAM" id="SSF51905">
    <property type="entry name" value="FAD/NAD(P)-binding domain"/>
    <property type="match status" value="1"/>
</dbReference>
<evidence type="ECO:0000256" key="19">
    <source>
        <dbReference type="PIRSR" id="PIRSR000137-2"/>
    </source>
</evidence>
<comment type="cofactor">
    <cofactor evidence="1 19">
        <name>FAD</name>
        <dbReference type="ChEBI" id="CHEBI:57692"/>
    </cofactor>
</comment>
<dbReference type="OrthoDB" id="269227at2759"/>
<evidence type="ECO:0000256" key="11">
    <source>
        <dbReference type="ARBA" id="ARBA00023180"/>
    </source>
</evidence>
<keyword evidence="7 20" id="KW-0285">Flavoprotein</keyword>
<keyword evidence="24" id="KW-1185">Reference proteome</keyword>
<dbReference type="GO" id="GO:0033718">
    <property type="term" value="F:pyranose dehydrogenase (acceptor) activity"/>
    <property type="evidence" value="ECO:0007669"/>
    <property type="project" value="UniProtKB-EC"/>
</dbReference>
<dbReference type="PANTHER" id="PTHR11552:SF201">
    <property type="entry name" value="GLUCOSE-METHANOL-CHOLINE OXIDOREDUCTASE N-TERMINAL DOMAIN-CONTAINING PROTEIN"/>
    <property type="match status" value="1"/>
</dbReference>
<comment type="catalytic activity">
    <reaction evidence="17">
        <text>a pyranoside + acceptor = a pyranosid-3,4-diulose + reduced acceptor.</text>
        <dbReference type="EC" id="1.1.99.29"/>
    </reaction>
</comment>
<keyword evidence="8" id="KW-0732">Signal</keyword>
<keyword evidence="10" id="KW-0560">Oxidoreductase</keyword>
<dbReference type="EC" id="1.1.99.29" evidence="5"/>
<evidence type="ECO:0000313" key="23">
    <source>
        <dbReference type="EMBL" id="KIM36927.1"/>
    </source>
</evidence>
<evidence type="ECO:0000256" key="13">
    <source>
        <dbReference type="ARBA" id="ARBA00033986"/>
    </source>
</evidence>
<keyword evidence="9 19" id="KW-0274">FAD</keyword>
<evidence type="ECO:0000256" key="1">
    <source>
        <dbReference type="ARBA" id="ARBA00001974"/>
    </source>
</evidence>
<dbReference type="GO" id="GO:0050660">
    <property type="term" value="F:flavin adenine dinucleotide binding"/>
    <property type="evidence" value="ECO:0007669"/>
    <property type="project" value="InterPro"/>
</dbReference>
<comment type="similarity">
    <text evidence="3 20">Belongs to the GMC oxidoreductase family.</text>
</comment>
<evidence type="ECO:0000256" key="3">
    <source>
        <dbReference type="ARBA" id="ARBA00010790"/>
    </source>
</evidence>
<gene>
    <name evidence="23" type="ORF">M413DRAFT_448846</name>
</gene>
<evidence type="ECO:0000256" key="17">
    <source>
        <dbReference type="ARBA" id="ARBA00034059"/>
    </source>
</evidence>
<evidence type="ECO:0000256" key="16">
    <source>
        <dbReference type="ARBA" id="ARBA00034050"/>
    </source>
</evidence>
<dbReference type="InterPro" id="IPR000172">
    <property type="entry name" value="GMC_OxRdtase_N"/>
</dbReference>
<keyword evidence="6" id="KW-0964">Secreted</keyword>
<reference evidence="24" key="2">
    <citation type="submission" date="2015-01" db="EMBL/GenBank/DDBJ databases">
        <title>Evolutionary Origins and Diversification of the Mycorrhizal Mutualists.</title>
        <authorList>
            <consortium name="DOE Joint Genome Institute"/>
            <consortium name="Mycorrhizal Genomics Consortium"/>
            <person name="Kohler A."/>
            <person name="Kuo A."/>
            <person name="Nagy L.G."/>
            <person name="Floudas D."/>
            <person name="Copeland A."/>
            <person name="Barry K.W."/>
            <person name="Cichocki N."/>
            <person name="Veneault-Fourrey C."/>
            <person name="LaButti K."/>
            <person name="Lindquist E.A."/>
            <person name="Lipzen A."/>
            <person name="Lundell T."/>
            <person name="Morin E."/>
            <person name="Murat C."/>
            <person name="Riley R."/>
            <person name="Ohm R."/>
            <person name="Sun H."/>
            <person name="Tunlid A."/>
            <person name="Henrissat B."/>
            <person name="Grigoriev I.V."/>
            <person name="Hibbett D.S."/>
            <person name="Martin F."/>
        </authorList>
    </citation>
    <scope>NUCLEOTIDE SEQUENCE [LARGE SCALE GENOMIC DNA]</scope>
    <source>
        <strain evidence="24">h7</strain>
    </source>
</reference>
<comment type="function">
    <text evidence="12">Catalyzes the single-oxidation or sequential double oxidation reaction of carbohydrates primarily at carbon-2 and/or carbon-3 with the concomitant reduction of the flavin. The enzyme exhibits a broad sugar substrate specificity, oxidizing different aldopyranoses to the corresponding C-1, C-2, C-3 or C-1,2, C-2,3 and C-3,4 (di)dehydro sugars with substrate-specific regioselectivity. Accepts only a narrow range of electron acceptors such as substituted benzoquinones and complexed metal ions and reacts extremely slowly with O(2) as acceptor. May play a role in the natural recycling of plant matter by oxidizing all major monosaccharides in lignocellulose and by reducing quinone compounds or reactive radical species generated during lignin depolymerization.</text>
</comment>
<evidence type="ECO:0000256" key="12">
    <source>
        <dbReference type="ARBA" id="ARBA00024699"/>
    </source>
</evidence>
<name>A0A0C2Y7C0_HEBCY</name>
<dbReference type="PANTHER" id="PTHR11552">
    <property type="entry name" value="GLUCOSE-METHANOL-CHOLINE GMC OXIDOREDUCTASE"/>
    <property type="match status" value="1"/>
</dbReference>
<proteinExistence type="inferred from homology"/>
<comment type="subunit">
    <text evidence="4">Monomer.</text>
</comment>
<dbReference type="GO" id="GO:0005576">
    <property type="term" value="C:extracellular region"/>
    <property type="evidence" value="ECO:0007669"/>
    <property type="project" value="UniProtKB-SubCell"/>
</dbReference>
<evidence type="ECO:0000256" key="20">
    <source>
        <dbReference type="RuleBase" id="RU003968"/>
    </source>
</evidence>
<evidence type="ECO:0000256" key="5">
    <source>
        <dbReference type="ARBA" id="ARBA00013177"/>
    </source>
</evidence>
<feature type="domain" description="Glucose-methanol-choline oxidoreductase N-terminal" evidence="21">
    <location>
        <begin position="108"/>
        <end position="131"/>
    </location>
</feature>
<evidence type="ECO:0000256" key="9">
    <source>
        <dbReference type="ARBA" id="ARBA00022827"/>
    </source>
</evidence>
<evidence type="ECO:0000256" key="6">
    <source>
        <dbReference type="ARBA" id="ARBA00022525"/>
    </source>
</evidence>
<accession>A0A0C2Y7C0</accession>
<dbReference type="InterPro" id="IPR007867">
    <property type="entry name" value="GMC_OxRtase_C"/>
</dbReference>
<dbReference type="PIRSF" id="PIRSF000137">
    <property type="entry name" value="Alcohol_oxidase"/>
    <property type="match status" value="1"/>
</dbReference>
<evidence type="ECO:0000256" key="4">
    <source>
        <dbReference type="ARBA" id="ARBA00011245"/>
    </source>
</evidence>
<feature type="active site" description="Proton acceptor" evidence="18">
    <location>
        <position position="628"/>
    </location>
</feature>
<feature type="binding site" evidence="19">
    <location>
        <position position="261"/>
    </location>
    <ligand>
        <name>FAD</name>
        <dbReference type="ChEBI" id="CHEBI:57692"/>
    </ligand>
</feature>
<comment type="catalytic activity">
    <reaction evidence="15">
        <text>pyranose + acceptor = pyranos-3-ulose + reduced acceptor.</text>
        <dbReference type="EC" id="1.1.99.29"/>
    </reaction>
</comment>
<feature type="domain" description="Glucose-methanol-choline oxidoreductase N-terminal" evidence="22">
    <location>
        <begin position="321"/>
        <end position="335"/>
    </location>
</feature>
<dbReference type="InterPro" id="IPR012132">
    <property type="entry name" value="GMC_OxRdtase"/>
</dbReference>
<evidence type="ECO:0000256" key="10">
    <source>
        <dbReference type="ARBA" id="ARBA00023002"/>
    </source>
</evidence>
<dbReference type="PROSITE" id="PS00623">
    <property type="entry name" value="GMC_OXRED_1"/>
    <property type="match status" value="1"/>
</dbReference>
<keyword evidence="11" id="KW-0325">Glycoprotein</keyword>
<dbReference type="Pfam" id="PF00732">
    <property type="entry name" value="GMC_oxred_N"/>
    <property type="match status" value="1"/>
</dbReference>
<evidence type="ECO:0000256" key="8">
    <source>
        <dbReference type="ARBA" id="ARBA00022729"/>
    </source>
</evidence>
<dbReference type="STRING" id="686832.A0A0C2Y7C0"/>
<comment type="catalytic activity">
    <reaction evidence="16">
        <text>a pyranoside + acceptor = a pyranosid-3-ulose + reduced acceptor.</text>
        <dbReference type="EC" id="1.1.99.29"/>
    </reaction>
</comment>
<evidence type="ECO:0000256" key="15">
    <source>
        <dbReference type="ARBA" id="ARBA00034029"/>
    </source>
</evidence>
<feature type="active site" description="Proton donor" evidence="18">
    <location>
        <position position="585"/>
    </location>
</feature>
<comment type="catalytic activity">
    <reaction evidence="13">
        <text>pyranose + acceptor = pyranos-2-ulose + reduced acceptor.</text>
        <dbReference type="EC" id="1.1.99.29"/>
    </reaction>
</comment>
<comment type="catalytic activity">
    <reaction evidence="14">
        <text>pyranose + acceptor = pyranos-2,3-diulose + reduced acceptor.</text>
        <dbReference type="EC" id="1.1.99.29"/>
    </reaction>
</comment>
<dbReference type="HOGENOM" id="CLU_002865_6_0_1"/>
<evidence type="ECO:0000313" key="24">
    <source>
        <dbReference type="Proteomes" id="UP000053424"/>
    </source>
</evidence>
<evidence type="ECO:0000256" key="14">
    <source>
        <dbReference type="ARBA" id="ARBA00034010"/>
    </source>
</evidence>
<dbReference type="SUPFAM" id="SSF54373">
    <property type="entry name" value="FAD-linked reductases, C-terminal domain"/>
    <property type="match status" value="1"/>
</dbReference>
<dbReference type="Pfam" id="PF05199">
    <property type="entry name" value="GMC_oxred_C"/>
    <property type="match status" value="1"/>
</dbReference>
<dbReference type="Proteomes" id="UP000053424">
    <property type="component" value="Unassembled WGS sequence"/>
</dbReference>
<comment type="subcellular location">
    <subcellularLocation>
        <location evidence="2">Secreted</location>
    </subcellularLocation>
</comment>
<evidence type="ECO:0000256" key="2">
    <source>
        <dbReference type="ARBA" id="ARBA00004613"/>
    </source>
</evidence>
<dbReference type="EMBL" id="KN831801">
    <property type="protein sequence ID" value="KIM36927.1"/>
    <property type="molecule type" value="Genomic_DNA"/>
</dbReference>
<evidence type="ECO:0000259" key="22">
    <source>
        <dbReference type="PROSITE" id="PS00624"/>
    </source>
</evidence>
<dbReference type="InterPro" id="IPR036188">
    <property type="entry name" value="FAD/NAD-bd_sf"/>
</dbReference>
<dbReference type="PROSITE" id="PS00624">
    <property type="entry name" value="GMC_OXRED_2"/>
    <property type="match status" value="1"/>
</dbReference>
<evidence type="ECO:0000256" key="7">
    <source>
        <dbReference type="ARBA" id="ARBA00022630"/>
    </source>
</evidence>